<dbReference type="EMBL" id="CAUYUJ010019607">
    <property type="protein sequence ID" value="CAK0892380.1"/>
    <property type="molecule type" value="Genomic_DNA"/>
</dbReference>
<keyword evidence="2" id="KW-1185">Reference proteome</keyword>
<comment type="caution">
    <text evidence="1">The sequence shown here is derived from an EMBL/GenBank/DDBJ whole genome shotgun (WGS) entry which is preliminary data.</text>
</comment>
<evidence type="ECO:0000313" key="1">
    <source>
        <dbReference type="EMBL" id="CAK0892380.1"/>
    </source>
</evidence>
<protein>
    <submittedName>
        <fullName evidence="1">Uncharacterized protein</fullName>
    </submittedName>
</protein>
<dbReference type="Proteomes" id="UP001189429">
    <property type="component" value="Unassembled WGS sequence"/>
</dbReference>
<sequence length="200" mass="22409">MHRAKLKTPTILYNCWRNFVLYAVPNDSARRRSAGQPSRWLKMVQPLLFFLMAFSLSLKPFHLQQVQPAQAQTSGEVMLQSPLRHLLYVQALIHPRSLKVPSIPSTRSPSLLLGVQLAPVLATHWGENHQGHLHVPKILHDLVHTNRELRQGSLPLDVLRAMLDPNLAGLSLTRDGRSSLPLFRSCGSPDIAVSICAQVF</sequence>
<organism evidence="1 2">
    <name type="scientific">Prorocentrum cordatum</name>
    <dbReference type="NCBI Taxonomy" id="2364126"/>
    <lineage>
        <taxon>Eukaryota</taxon>
        <taxon>Sar</taxon>
        <taxon>Alveolata</taxon>
        <taxon>Dinophyceae</taxon>
        <taxon>Prorocentrales</taxon>
        <taxon>Prorocentraceae</taxon>
        <taxon>Prorocentrum</taxon>
    </lineage>
</organism>
<gene>
    <name evidence="1" type="ORF">PCOR1329_LOCUS72060</name>
</gene>
<accession>A0ABN9WZN8</accession>
<name>A0ABN9WZN8_9DINO</name>
<reference evidence="1" key="1">
    <citation type="submission" date="2023-10" db="EMBL/GenBank/DDBJ databases">
        <authorList>
            <person name="Chen Y."/>
            <person name="Shah S."/>
            <person name="Dougan E. K."/>
            <person name="Thang M."/>
            <person name="Chan C."/>
        </authorList>
    </citation>
    <scope>NUCLEOTIDE SEQUENCE [LARGE SCALE GENOMIC DNA]</scope>
</reference>
<proteinExistence type="predicted"/>
<evidence type="ECO:0000313" key="2">
    <source>
        <dbReference type="Proteomes" id="UP001189429"/>
    </source>
</evidence>